<reference evidence="1" key="2">
    <citation type="journal article" date="2022" name="Res Sq">
        <title>Comparative Genomics Reveals Insights into the Divergent Evolution of Astigmatic Mites and Household Pest Adaptations.</title>
        <authorList>
            <person name="Xiong Q."/>
            <person name="Wan A.T.-Y."/>
            <person name="Liu X.-Y."/>
            <person name="Fung C.S.-H."/>
            <person name="Xiao X."/>
            <person name="Malainual N."/>
            <person name="Hou J."/>
            <person name="Wang L."/>
            <person name="Wang M."/>
            <person name="Yang K."/>
            <person name="Cui Y."/>
            <person name="Leung E."/>
            <person name="Nong W."/>
            <person name="Shin S.-K."/>
            <person name="Au S."/>
            <person name="Jeong K.Y."/>
            <person name="Chew F.T."/>
            <person name="Hui J."/>
            <person name="Leung T.F."/>
            <person name="Tungtrongchitr A."/>
            <person name="Zhong N."/>
            <person name="Liu Z."/>
            <person name="Tsui S."/>
        </authorList>
    </citation>
    <scope>NUCLEOTIDE SEQUENCE</scope>
    <source>
        <strain evidence="1">Derf</strain>
        <tissue evidence="1">Whole organism</tissue>
    </source>
</reference>
<evidence type="ECO:0000313" key="2">
    <source>
        <dbReference type="Proteomes" id="UP000790347"/>
    </source>
</evidence>
<proteinExistence type="predicted"/>
<dbReference type="Proteomes" id="UP000790347">
    <property type="component" value="Unassembled WGS sequence"/>
</dbReference>
<comment type="caution">
    <text evidence="1">The sequence shown here is derived from an EMBL/GenBank/DDBJ whole genome shotgun (WGS) entry which is preliminary data.</text>
</comment>
<evidence type="ECO:0000313" key="1">
    <source>
        <dbReference type="EMBL" id="KAH9520995.1"/>
    </source>
</evidence>
<sequence>MRMNENSSWSNKASIVNEQYATLSTVVMDNRWRHPYHHHQGRRHKKHFNDDRWRFAGLFD</sequence>
<protein>
    <submittedName>
        <fullName evidence="1">Uncharacterized protein</fullName>
    </submittedName>
</protein>
<dbReference type="AlphaFoldDB" id="A0A922I5A3"/>
<gene>
    <name evidence="1" type="ORF">DERF_004670</name>
</gene>
<dbReference type="EMBL" id="ASGP02000002">
    <property type="protein sequence ID" value="KAH9520995.1"/>
    <property type="molecule type" value="Genomic_DNA"/>
</dbReference>
<reference evidence="1" key="1">
    <citation type="submission" date="2013-05" db="EMBL/GenBank/DDBJ databases">
        <authorList>
            <person name="Yim A.K.Y."/>
            <person name="Chan T.F."/>
            <person name="Ji K.M."/>
            <person name="Liu X.Y."/>
            <person name="Zhou J.W."/>
            <person name="Li R.Q."/>
            <person name="Yang K.Y."/>
            <person name="Li J."/>
            <person name="Li M."/>
            <person name="Law P.T.W."/>
            <person name="Wu Y.L."/>
            <person name="Cai Z.L."/>
            <person name="Qin H."/>
            <person name="Bao Y."/>
            <person name="Leung R.K.K."/>
            <person name="Ng P.K.S."/>
            <person name="Zou J."/>
            <person name="Zhong X.J."/>
            <person name="Ran P.X."/>
            <person name="Zhong N.S."/>
            <person name="Liu Z.G."/>
            <person name="Tsui S.K.W."/>
        </authorList>
    </citation>
    <scope>NUCLEOTIDE SEQUENCE</scope>
    <source>
        <strain evidence="1">Derf</strain>
        <tissue evidence="1">Whole organism</tissue>
    </source>
</reference>
<accession>A0A922I5A3</accession>
<keyword evidence="2" id="KW-1185">Reference proteome</keyword>
<name>A0A922I5A3_DERFA</name>
<organism evidence="1 2">
    <name type="scientific">Dermatophagoides farinae</name>
    <name type="common">American house dust mite</name>
    <dbReference type="NCBI Taxonomy" id="6954"/>
    <lineage>
        <taxon>Eukaryota</taxon>
        <taxon>Metazoa</taxon>
        <taxon>Ecdysozoa</taxon>
        <taxon>Arthropoda</taxon>
        <taxon>Chelicerata</taxon>
        <taxon>Arachnida</taxon>
        <taxon>Acari</taxon>
        <taxon>Acariformes</taxon>
        <taxon>Sarcoptiformes</taxon>
        <taxon>Astigmata</taxon>
        <taxon>Psoroptidia</taxon>
        <taxon>Analgoidea</taxon>
        <taxon>Pyroglyphidae</taxon>
        <taxon>Dermatophagoidinae</taxon>
        <taxon>Dermatophagoides</taxon>
    </lineage>
</organism>